<dbReference type="AlphaFoldDB" id="A0A1Y3BQ97"/>
<dbReference type="OrthoDB" id="3789175at2759"/>
<sequence>DFGVVDESCYPYKGSNGKCNHDYNVTDKCQQRTYTISYGYVGGYFGASNEESMLIELVQNGPIAVGFE</sequence>
<comment type="caution">
    <text evidence="2">The sequence shown here is derived from an EMBL/GenBank/DDBJ whole genome shotgun (WGS) entry which is preliminary data.</text>
</comment>
<dbReference type="EMBL" id="MUJZ01004894">
    <property type="protein sequence ID" value="OTF83151.1"/>
    <property type="molecule type" value="Genomic_DNA"/>
</dbReference>
<reference evidence="2 3" key="1">
    <citation type="submission" date="2017-03" db="EMBL/GenBank/DDBJ databases">
        <title>Genome Survey of Euroglyphus maynei.</title>
        <authorList>
            <person name="Arlian L.G."/>
            <person name="Morgan M.S."/>
            <person name="Rider S.D."/>
        </authorList>
    </citation>
    <scope>NUCLEOTIDE SEQUENCE [LARGE SCALE GENOMIC DNA]</scope>
    <source>
        <strain evidence="2">Arlian Lab</strain>
        <tissue evidence="2">Whole body</tissue>
    </source>
</reference>
<protein>
    <recommendedName>
        <fullName evidence="1">Peptidase C1A papain C-terminal domain-containing protein</fullName>
    </recommendedName>
</protein>
<evidence type="ECO:0000259" key="1">
    <source>
        <dbReference type="Pfam" id="PF00112"/>
    </source>
</evidence>
<feature type="domain" description="Peptidase C1A papain C-terminal" evidence="1">
    <location>
        <begin position="3"/>
        <end position="67"/>
    </location>
</feature>
<evidence type="ECO:0000313" key="3">
    <source>
        <dbReference type="Proteomes" id="UP000194236"/>
    </source>
</evidence>
<accession>A0A1Y3BQ97</accession>
<dbReference type="InterPro" id="IPR000668">
    <property type="entry name" value="Peptidase_C1A_C"/>
</dbReference>
<keyword evidence="3" id="KW-1185">Reference proteome</keyword>
<evidence type="ECO:0000313" key="2">
    <source>
        <dbReference type="EMBL" id="OTF83151.1"/>
    </source>
</evidence>
<dbReference type="GO" id="GO:0008234">
    <property type="term" value="F:cysteine-type peptidase activity"/>
    <property type="evidence" value="ECO:0007669"/>
    <property type="project" value="InterPro"/>
</dbReference>
<dbReference type="Gene3D" id="3.90.70.10">
    <property type="entry name" value="Cysteine proteinases"/>
    <property type="match status" value="1"/>
</dbReference>
<dbReference type="SUPFAM" id="SSF54001">
    <property type="entry name" value="Cysteine proteinases"/>
    <property type="match status" value="1"/>
</dbReference>
<gene>
    <name evidence="2" type="ORF">BLA29_014991</name>
</gene>
<organism evidence="2 3">
    <name type="scientific">Euroglyphus maynei</name>
    <name type="common">Mayne's house dust mite</name>
    <dbReference type="NCBI Taxonomy" id="6958"/>
    <lineage>
        <taxon>Eukaryota</taxon>
        <taxon>Metazoa</taxon>
        <taxon>Ecdysozoa</taxon>
        <taxon>Arthropoda</taxon>
        <taxon>Chelicerata</taxon>
        <taxon>Arachnida</taxon>
        <taxon>Acari</taxon>
        <taxon>Acariformes</taxon>
        <taxon>Sarcoptiformes</taxon>
        <taxon>Astigmata</taxon>
        <taxon>Psoroptidia</taxon>
        <taxon>Analgoidea</taxon>
        <taxon>Pyroglyphidae</taxon>
        <taxon>Pyroglyphinae</taxon>
        <taxon>Euroglyphus</taxon>
    </lineage>
</organism>
<feature type="non-terminal residue" evidence="2">
    <location>
        <position position="1"/>
    </location>
</feature>
<proteinExistence type="predicted"/>
<name>A0A1Y3BQ97_EURMA</name>
<feature type="non-terminal residue" evidence="2">
    <location>
        <position position="68"/>
    </location>
</feature>
<dbReference type="Proteomes" id="UP000194236">
    <property type="component" value="Unassembled WGS sequence"/>
</dbReference>
<dbReference type="Pfam" id="PF00112">
    <property type="entry name" value="Peptidase_C1"/>
    <property type="match status" value="1"/>
</dbReference>
<dbReference type="GO" id="GO:0006508">
    <property type="term" value="P:proteolysis"/>
    <property type="evidence" value="ECO:0007669"/>
    <property type="project" value="InterPro"/>
</dbReference>
<dbReference type="InterPro" id="IPR038765">
    <property type="entry name" value="Papain-like_cys_pep_sf"/>
</dbReference>